<feature type="transmembrane region" description="Helical" evidence="6">
    <location>
        <begin position="1038"/>
        <end position="1061"/>
    </location>
</feature>
<dbReference type="Pfam" id="PF00335">
    <property type="entry name" value="Tetraspanin"/>
    <property type="match status" value="1"/>
</dbReference>
<organism evidence="7 8">
    <name type="scientific">Dreissena polymorpha</name>
    <name type="common">Zebra mussel</name>
    <name type="synonym">Mytilus polymorpha</name>
    <dbReference type="NCBI Taxonomy" id="45954"/>
    <lineage>
        <taxon>Eukaryota</taxon>
        <taxon>Metazoa</taxon>
        <taxon>Spiralia</taxon>
        <taxon>Lophotrochozoa</taxon>
        <taxon>Mollusca</taxon>
        <taxon>Bivalvia</taxon>
        <taxon>Autobranchia</taxon>
        <taxon>Heteroconchia</taxon>
        <taxon>Euheterodonta</taxon>
        <taxon>Imparidentia</taxon>
        <taxon>Neoheterodontei</taxon>
        <taxon>Myida</taxon>
        <taxon>Dreissenoidea</taxon>
        <taxon>Dreissenidae</taxon>
        <taxon>Dreissena</taxon>
    </lineage>
</organism>
<feature type="compositionally biased region" description="Basic and acidic residues" evidence="5">
    <location>
        <begin position="734"/>
        <end position="743"/>
    </location>
</feature>
<gene>
    <name evidence="7" type="ORF">DPMN_102646</name>
</gene>
<feature type="compositionally biased region" description="Basic and acidic residues" evidence="5">
    <location>
        <begin position="756"/>
        <end position="774"/>
    </location>
</feature>
<feature type="transmembrane region" description="Helical" evidence="6">
    <location>
        <begin position="847"/>
        <end position="870"/>
    </location>
</feature>
<evidence type="ECO:0000256" key="6">
    <source>
        <dbReference type="SAM" id="Phobius"/>
    </source>
</evidence>
<feature type="transmembrane region" description="Helical" evidence="6">
    <location>
        <begin position="877"/>
        <end position="902"/>
    </location>
</feature>
<feature type="region of interest" description="Disordered" evidence="5">
    <location>
        <begin position="725"/>
        <end position="774"/>
    </location>
</feature>
<accession>A0A9D4LKR3</accession>
<dbReference type="Gene3D" id="1.10.1450.10">
    <property type="entry name" value="Tetraspanin"/>
    <property type="match status" value="1"/>
</dbReference>
<evidence type="ECO:0000256" key="2">
    <source>
        <dbReference type="ARBA" id="ARBA00022692"/>
    </source>
</evidence>
<keyword evidence="3 6" id="KW-1133">Transmembrane helix</keyword>
<feature type="region of interest" description="Disordered" evidence="5">
    <location>
        <begin position="113"/>
        <end position="138"/>
    </location>
</feature>
<feature type="compositionally biased region" description="Polar residues" evidence="5">
    <location>
        <begin position="449"/>
        <end position="462"/>
    </location>
</feature>
<evidence type="ECO:0000256" key="3">
    <source>
        <dbReference type="ARBA" id="ARBA00022989"/>
    </source>
</evidence>
<dbReference type="AlphaFoldDB" id="A0A9D4LKR3"/>
<evidence type="ECO:0000256" key="1">
    <source>
        <dbReference type="ARBA" id="ARBA00004141"/>
    </source>
</evidence>
<comment type="caution">
    <text evidence="7">The sequence shown here is derived from an EMBL/GenBank/DDBJ whole genome shotgun (WGS) entry which is preliminary data.</text>
</comment>
<dbReference type="InterPro" id="IPR018499">
    <property type="entry name" value="Tetraspanin/Peripherin"/>
</dbReference>
<feature type="compositionally biased region" description="Basic and acidic residues" evidence="5">
    <location>
        <begin position="232"/>
        <end position="241"/>
    </location>
</feature>
<evidence type="ECO:0008006" key="9">
    <source>
        <dbReference type="Google" id="ProtNLM"/>
    </source>
</evidence>
<dbReference type="PANTHER" id="PTHR19282:SF544">
    <property type="entry name" value="TETRASPANIN"/>
    <property type="match status" value="1"/>
</dbReference>
<feature type="compositionally biased region" description="Polar residues" evidence="5">
    <location>
        <begin position="342"/>
        <end position="363"/>
    </location>
</feature>
<keyword evidence="8" id="KW-1185">Reference proteome</keyword>
<feature type="transmembrane region" description="Helical" evidence="6">
    <location>
        <begin position="803"/>
        <end position="827"/>
    </location>
</feature>
<keyword evidence="2 6" id="KW-0812">Transmembrane</keyword>
<proteinExistence type="predicted"/>
<sequence length="1172" mass="132415">MFGHHLELAAHASESAGGFGNSHGKKFGFAFGGPSFGNSSHYCTNLNSGLLGQNHRHLAGNYGFHDSYLMPKSSLLAELTKTKSERRKNHWARSSFSYPYGRKDVSVLGLSYEKQEERQRPKLQKRMSMVPQTQDDDREDEAMTFLKKRTGAPSFASDPLSMRRKTIDTSSMPNQCLGNVRISRSMSINEEHTQPANMDIALPILRRQRLYDAEKAKRKRVQRKSFPFSFGKDGRSSKTKSDTNSGFGEHSDTSSVQLPPRSRGNTHEYTDSSILQPNISSKSFDNKMYDEKAHEQLIVSLMNTDLKDKVFDYFEDTSQSYSYISPQKYEHISAPSERSDQMRSPNLNKNINPTSPVRQTPIDNNKKRRSHSLPQAIALTEIPQSPKRPRDGAPLMNNRNLNPDPNDSDQSTDTIYYDCTSQHNSPKNGRLKQSAPIESLPRSKEETGCDTSISTDGEDTTSTCYTPPRKMCQNSRSIYQPDIDFANESTHKPYGNYLEVYPNKNTTNETVNSKKVENPKSTPFNIPRDSFPVSATQTAEIDIHDPILSRTIQNENERVYKHASYESSESGYATSLHRLSHQEDDRLKVSQYVCSLPSNPDIAERYSENDTGVKGSLLDSDSDEPNALVTKPTQLEIIHCVSGSESEDNFNTSDSDVSVSQLEVMKILDSPKHVRERVADICKKIKHNPNYTGVLSSSHEVYRNAHSPSFDQIMEINIEPKFYQNDLPDGIKQQPKENLRQHSDVNSIRSNVLESPRSDKNSKAQKEDRQSSKPEEMFDRFNSFYGRPYESSSEKKTRSCINVLLNLLNMILLFASMAIIGICLWLILTGCNVNDVTSMLGDNLLQVIVYITLSAAGVGFLVSFCLCCSVRENTNGLGFYASALVLATIAFGTSCILTAVFADKLSGIEYRFNFKDKLLTSYGLTTDIETKILTDAWDAMQTEFQCCGAEGHENDTDSWALYSKTAWLQKNPDRGLIFVPESCCRKNSNTQICQGSDNKHLGPPRWPYSKAFPYINPALNTDGCYPFLLSYLQTLSKLAALTTGCLAGLYSLTAMLTWIFCFKKRKDQMYDCNSHDENELYVENNEESLRLVIRESEHYLHHEKPDADETKRFGLPSRVPEKSIIKSASDYSKPIHREHADHAKNEKKAYFEDLKESKMNECYGSEQNSQKT</sequence>
<feature type="compositionally biased region" description="Polar residues" evidence="5">
    <location>
        <begin position="744"/>
        <end position="753"/>
    </location>
</feature>
<dbReference type="InterPro" id="IPR008952">
    <property type="entry name" value="Tetraspanin_EC2_sf"/>
</dbReference>
<reference evidence="7" key="2">
    <citation type="submission" date="2020-11" db="EMBL/GenBank/DDBJ databases">
        <authorList>
            <person name="McCartney M.A."/>
            <person name="Auch B."/>
            <person name="Kono T."/>
            <person name="Mallez S."/>
            <person name="Becker A."/>
            <person name="Gohl D.M."/>
            <person name="Silverstein K.A.T."/>
            <person name="Koren S."/>
            <person name="Bechman K.B."/>
            <person name="Herman A."/>
            <person name="Abrahante J.E."/>
            <person name="Garbe J."/>
        </authorList>
    </citation>
    <scope>NUCLEOTIDE SEQUENCE</scope>
    <source>
        <strain evidence="7">Duluth1</strain>
        <tissue evidence="7">Whole animal</tissue>
    </source>
</reference>
<evidence type="ECO:0000313" key="7">
    <source>
        <dbReference type="EMBL" id="KAH3859825.1"/>
    </source>
</evidence>
<dbReference type="EMBL" id="JAIWYP010000003">
    <property type="protein sequence ID" value="KAH3859825.1"/>
    <property type="molecule type" value="Genomic_DNA"/>
</dbReference>
<evidence type="ECO:0000256" key="5">
    <source>
        <dbReference type="SAM" id="MobiDB-lite"/>
    </source>
</evidence>
<feature type="region of interest" description="Disordered" evidence="5">
    <location>
        <begin position="151"/>
        <end position="176"/>
    </location>
</feature>
<dbReference type="GO" id="GO:0005886">
    <property type="term" value="C:plasma membrane"/>
    <property type="evidence" value="ECO:0007669"/>
    <property type="project" value="TreeGrafter"/>
</dbReference>
<evidence type="ECO:0000313" key="8">
    <source>
        <dbReference type="Proteomes" id="UP000828390"/>
    </source>
</evidence>
<dbReference type="SUPFAM" id="SSF48652">
    <property type="entry name" value="Tetraspanin"/>
    <property type="match status" value="1"/>
</dbReference>
<protein>
    <recommendedName>
        <fullName evidence="9">Tetraspanin</fullName>
    </recommendedName>
</protein>
<feature type="region of interest" description="Disordered" evidence="5">
    <location>
        <begin position="214"/>
        <end position="279"/>
    </location>
</feature>
<dbReference type="PANTHER" id="PTHR19282">
    <property type="entry name" value="TETRASPANIN"/>
    <property type="match status" value="1"/>
</dbReference>
<feature type="compositionally biased region" description="Polar residues" evidence="5">
    <location>
        <begin position="397"/>
        <end position="427"/>
    </location>
</feature>
<comment type="subcellular location">
    <subcellularLocation>
        <location evidence="1">Membrane</location>
        <topology evidence="1">Multi-pass membrane protein</topology>
    </subcellularLocation>
</comment>
<evidence type="ECO:0000256" key="4">
    <source>
        <dbReference type="ARBA" id="ARBA00023136"/>
    </source>
</evidence>
<keyword evidence="4 6" id="KW-0472">Membrane</keyword>
<reference evidence="7" key="1">
    <citation type="journal article" date="2019" name="bioRxiv">
        <title>The Genome of the Zebra Mussel, Dreissena polymorpha: A Resource for Invasive Species Research.</title>
        <authorList>
            <person name="McCartney M.A."/>
            <person name="Auch B."/>
            <person name="Kono T."/>
            <person name="Mallez S."/>
            <person name="Zhang Y."/>
            <person name="Obille A."/>
            <person name="Becker A."/>
            <person name="Abrahante J.E."/>
            <person name="Garbe J."/>
            <person name="Badalamenti J.P."/>
            <person name="Herman A."/>
            <person name="Mangelson H."/>
            <person name="Liachko I."/>
            <person name="Sullivan S."/>
            <person name="Sone E.D."/>
            <person name="Koren S."/>
            <person name="Silverstein K.A.T."/>
            <person name="Beckman K.B."/>
            <person name="Gohl D.M."/>
        </authorList>
    </citation>
    <scope>NUCLEOTIDE SEQUENCE</scope>
    <source>
        <strain evidence="7">Duluth1</strain>
        <tissue evidence="7">Whole animal</tissue>
    </source>
</reference>
<dbReference type="Proteomes" id="UP000828390">
    <property type="component" value="Unassembled WGS sequence"/>
</dbReference>
<feature type="region of interest" description="Disordered" evidence="5">
    <location>
        <begin position="333"/>
        <end position="462"/>
    </location>
</feature>
<name>A0A9D4LKR3_DREPO</name>